<comment type="similarity">
    <text evidence="2 6">Belongs to the MscS (TC 1.A.23) family.</text>
</comment>
<feature type="compositionally biased region" description="Basic and acidic residues" evidence="7">
    <location>
        <begin position="79"/>
        <end position="91"/>
    </location>
</feature>
<feature type="compositionally biased region" description="Basic and acidic residues" evidence="7">
    <location>
        <begin position="15"/>
        <end position="28"/>
    </location>
</feature>
<comment type="caution">
    <text evidence="10">The sequence shown here is derived from an EMBL/GenBank/DDBJ whole genome shotgun (WGS) entry which is preliminary data.</text>
</comment>
<dbReference type="Proteomes" id="UP000703269">
    <property type="component" value="Unassembled WGS sequence"/>
</dbReference>
<feature type="region of interest" description="Disordered" evidence="7">
    <location>
        <begin position="1"/>
        <end position="105"/>
    </location>
</feature>
<evidence type="ECO:0000256" key="1">
    <source>
        <dbReference type="ARBA" id="ARBA00004127"/>
    </source>
</evidence>
<dbReference type="InterPro" id="IPR006685">
    <property type="entry name" value="MscS_channel_2nd"/>
</dbReference>
<dbReference type="OrthoDB" id="544685at2759"/>
<sequence length="853" mass="95305">MSAPYSSQGPAPRPSESDSHYRSPDLDSLHSNSPLHSTPPRPTYPPLPSQSQSYTSESSRRSRHVRLEDSGDNVSRALRGYDAEQQADHRTQTMPMPSADGHFHGTHGNRSGSWDVLAGIKRFEHGYEGFETSNASEAHLAFAAGDMPQNRFAKFYNYLLNVSIVTRWFLFIIPVLGLLWIPGILGFTSFPNATVWGVKLLWWSIWLTVVWVGWWTALAVSMMLPHVVRHTVGVVAVGARKYIDWVAVLYRYNALAGWTLACWISFQPLINTRQPSDVSQSDVNAIDLIAKLLFALFLCAAVLLAEKFAIQWIAGKFHERSYAERIADQKFAVRVLATLYRYSHDIPGRSDTLKDSHHEKKPSIDPKRFFKRALKGVKVAATTTTTALGTVASEIAGSSVLQPNSPLAKVQTALESANKSRLLARRLFYSFAKPGSEYLTVKDIERFFPTPDDADAAFAIFDKDSNADITRDELEMACMEFHREQLSIEHSMKDLDSAVGRLDNILMSVYFIVAILIIAVALEAQLVTLITGAGTLVLGLSWLIGSSLAEVLTSIIFLFVKHPYDVGDRIQVDKNIYTVKEIRLLSTVFLDSNSCLVQAPNTALSTQFIMNMRRSPQMSESFTFDVAYSTTFEQIEQLRELMLKFVTDARRDYQPSFDVVVVDIPEQTKMTLKADIKYKSNWQQGALKAQRRNKWICALKLSLAKIHVFGPGGDPDAKPAPKPVTMVPWEHVQHEEELKQHRESQHHHMGPQQSISQTFAFADQNAVMFDDSGDVFGERDELNMADPRRAQTPSGLRQRTMPGPSSVPPVPPMPPMPSMPAPAPTMPAAPRPSGLEEFELATPRRDPSPLPPS</sequence>
<dbReference type="GO" id="GO:0005789">
    <property type="term" value="C:endoplasmic reticulum membrane"/>
    <property type="evidence" value="ECO:0007669"/>
    <property type="project" value="UniProtKB-SubCell"/>
</dbReference>
<dbReference type="AlphaFoldDB" id="A0A9P3LF71"/>
<dbReference type="Gene3D" id="1.10.238.10">
    <property type="entry name" value="EF-hand"/>
    <property type="match status" value="1"/>
</dbReference>
<keyword evidence="6" id="KW-0256">Endoplasmic reticulum</keyword>
<dbReference type="GO" id="GO:0005262">
    <property type="term" value="F:calcium channel activity"/>
    <property type="evidence" value="ECO:0007669"/>
    <property type="project" value="TreeGrafter"/>
</dbReference>
<comment type="subcellular location">
    <subcellularLocation>
        <location evidence="1">Endomembrane system</location>
        <topology evidence="1">Multi-pass membrane protein</topology>
    </subcellularLocation>
    <subcellularLocation>
        <location evidence="6">Endoplasmic reticulum membrane</location>
    </subcellularLocation>
</comment>
<dbReference type="SUPFAM" id="SSF47473">
    <property type="entry name" value="EF-hand"/>
    <property type="match status" value="1"/>
</dbReference>
<dbReference type="Gene3D" id="2.30.30.60">
    <property type="match status" value="1"/>
</dbReference>
<feature type="transmembrane region" description="Helical" evidence="8">
    <location>
        <begin position="245"/>
        <end position="266"/>
    </location>
</feature>
<evidence type="ECO:0000256" key="7">
    <source>
        <dbReference type="SAM" id="MobiDB-lite"/>
    </source>
</evidence>
<proteinExistence type="inferred from homology"/>
<dbReference type="EMBL" id="BPQB01000025">
    <property type="protein sequence ID" value="GJE92293.1"/>
    <property type="molecule type" value="Genomic_DNA"/>
</dbReference>
<dbReference type="GO" id="GO:0006874">
    <property type="term" value="P:intracellular calcium ion homeostasis"/>
    <property type="evidence" value="ECO:0007669"/>
    <property type="project" value="TreeGrafter"/>
</dbReference>
<dbReference type="PANTHER" id="PTHR31323">
    <property type="entry name" value="MECHANOSENSITIVE ION CHANNEL PROTEIN MSY2"/>
    <property type="match status" value="1"/>
</dbReference>
<dbReference type="InterPro" id="IPR016688">
    <property type="entry name" value="MscS-like_plants/fungi"/>
</dbReference>
<dbReference type="PROSITE" id="PS50222">
    <property type="entry name" value="EF_HAND_2"/>
    <property type="match status" value="1"/>
</dbReference>
<dbReference type="GO" id="GO:0005509">
    <property type="term" value="F:calcium ion binding"/>
    <property type="evidence" value="ECO:0007669"/>
    <property type="project" value="InterPro"/>
</dbReference>
<feature type="transmembrane region" description="Helical" evidence="8">
    <location>
        <begin position="201"/>
        <end position="224"/>
    </location>
</feature>
<dbReference type="SUPFAM" id="SSF50182">
    <property type="entry name" value="Sm-like ribonucleoproteins"/>
    <property type="match status" value="1"/>
</dbReference>
<dbReference type="PIRSF" id="PIRSF017209">
    <property type="entry name" value="Memb_At2g17000_prd"/>
    <property type="match status" value="1"/>
</dbReference>
<dbReference type="Pfam" id="PF25886">
    <property type="entry name" value="Msy1"/>
    <property type="match status" value="1"/>
</dbReference>
<dbReference type="PANTHER" id="PTHR31323:SF15">
    <property type="entry name" value="MECHANOSENSITIVE ION CHANNEL PROTEIN MSY1"/>
    <property type="match status" value="1"/>
</dbReference>
<feature type="compositionally biased region" description="Pro residues" evidence="7">
    <location>
        <begin position="805"/>
        <end position="830"/>
    </location>
</feature>
<feature type="compositionally biased region" description="Pro residues" evidence="7">
    <location>
        <begin position="37"/>
        <end position="48"/>
    </location>
</feature>
<dbReference type="InterPro" id="IPR010920">
    <property type="entry name" value="LSM_dom_sf"/>
</dbReference>
<name>A0A9P3LF71_9APHY</name>
<accession>A0A9P3LF71</accession>
<reference evidence="10 11" key="1">
    <citation type="submission" date="2021-08" db="EMBL/GenBank/DDBJ databases">
        <title>Draft Genome Sequence of Phanerochaete sordida strain YK-624.</title>
        <authorList>
            <person name="Mori T."/>
            <person name="Dohra H."/>
            <person name="Suzuki T."/>
            <person name="Kawagishi H."/>
            <person name="Hirai H."/>
        </authorList>
    </citation>
    <scope>NUCLEOTIDE SEQUENCE [LARGE SCALE GENOMIC DNA]</scope>
    <source>
        <strain evidence="10 11">YK-624</strain>
    </source>
</reference>
<organism evidence="10 11">
    <name type="scientific">Phanerochaete sordida</name>
    <dbReference type="NCBI Taxonomy" id="48140"/>
    <lineage>
        <taxon>Eukaryota</taxon>
        <taxon>Fungi</taxon>
        <taxon>Dikarya</taxon>
        <taxon>Basidiomycota</taxon>
        <taxon>Agaricomycotina</taxon>
        <taxon>Agaricomycetes</taxon>
        <taxon>Polyporales</taxon>
        <taxon>Phanerochaetaceae</taxon>
        <taxon>Phanerochaete</taxon>
    </lineage>
</organism>
<feature type="transmembrane region" description="Helical" evidence="8">
    <location>
        <begin position="286"/>
        <end position="305"/>
    </location>
</feature>
<feature type="transmembrane region" description="Helical" evidence="8">
    <location>
        <begin position="158"/>
        <end position="181"/>
    </location>
</feature>
<evidence type="ECO:0000313" key="11">
    <source>
        <dbReference type="Proteomes" id="UP000703269"/>
    </source>
</evidence>
<dbReference type="InterPro" id="IPR002048">
    <property type="entry name" value="EF_hand_dom"/>
</dbReference>
<dbReference type="InterPro" id="IPR011992">
    <property type="entry name" value="EF-hand-dom_pair"/>
</dbReference>
<keyword evidence="4 8" id="KW-1133">Transmembrane helix</keyword>
<evidence type="ECO:0000256" key="4">
    <source>
        <dbReference type="ARBA" id="ARBA00022989"/>
    </source>
</evidence>
<dbReference type="Pfam" id="PF00924">
    <property type="entry name" value="MS_channel_2nd"/>
    <property type="match status" value="1"/>
</dbReference>
<evidence type="ECO:0000256" key="2">
    <source>
        <dbReference type="ARBA" id="ARBA00008017"/>
    </source>
</evidence>
<keyword evidence="5 6" id="KW-0472">Membrane</keyword>
<feature type="transmembrane region" description="Helical" evidence="8">
    <location>
        <begin position="509"/>
        <end position="530"/>
    </location>
</feature>
<evidence type="ECO:0000256" key="8">
    <source>
        <dbReference type="SAM" id="Phobius"/>
    </source>
</evidence>
<evidence type="ECO:0000259" key="9">
    <source>
        <dbReference type="PROSITE" id="PS50222"/>
    </source>
</evidence>
<feature type="transmembrane region" description="Helical" evidence="8">
    <location>
        <begin position="536"/>
        <end position="560"/>
    </location>
</feature>
<feature type="domain" description="EF-hand" evidence="9">
    <location>
        <begin position="449"/>
        <end position="484"/>
    </location>
</feature>
<protein>
    <recommendedName>
        <fullName evidence="6">Mechanosensitive ion channel protein</fullName>
    </recommendedName>
</protein>
<evidence type="ECO:0000256" key="6">
    <source>
        <dbReference type="PIRNR" id="PIRNR017209"/>
    </source>
</evidence>
<dbReference type="InterPro" id="IPR058650">
    <property type="entry name" value="Msy1/2-like"/>
</dbReference>
<evidence type="ECO:0000256" key="3">
    <source>
        <dbReference type="ARBA" id="ARBA00022692"/>
    </source>
</evidence>
<evidence type="ECO:0000256" key="5">
    <source>
        <dbReference type="ARBA" id="ARBA00023136"/>
    </source>
</evidence>
<dbReference type="InterPro" id="IPR023408">
    <property type="entry name" value="MscS_beta-dom_sf"/>
</dbReference>
<evidence type="ECO:0000313" key="10">
    <source>
        <dbReference type="EMBL" id="GJE92293.1"/>
    </source>
</evidence>
<feature type="compositionally biased region" description="Basic and acidic residues" evidence="7">
    <location>
        <begin position="776"/>
        <end position="789"/>
    </location>
</feature>
<keyword evidence="3 8" id="KW-0812">Transmembrane</keyword>
<feature type="region of interest" description="Disordered" evidence="7">
    <location>
        <begin position="771"/>
        <end position="853"/>
    </location>
</feature>
<keyword evidence="11" id="KW-1185">Reference proteome</keyword>
<gene>
    <name evidence="10" type="ORF">PsYK624_084470</name>
</gene>